<dbReference type="Proteomes" id="UP001374599">
    <property type="component" value="Unassembled WGS sequence"/>
</dbReference>
<accession>A0ACB5UNS1</accession>
<dbReference type="EMBL" id="BTPU01000066">
    <property type="protein sequence ID" value="GMQ64267.1"/>
    <property type="molecule type" value="Genomic_DNA"/>
</dbReference>
<evidence type="ECO:0000313" key="2">
    <source>
        <dbReference type="Proteomes" id="UP001374599"/>
    </source>
</evidence>
<protein>
    <submittedName>
        <fullName evidence="1">Uncharacterized protein</fullName>
    </submittedName>
</protein>
<sequence>MYLVESWIINFDAQMVASILLHVISVLVLFYILSKLLFNPVREVLKKRKDGIAKEYDFIKDEKQKATELEKEYKDKLANINKEADKILEEARKKAQLKEREIIKNADEEAARLMARANKEIEREKDKVKDEIKVEMIEVAKILASKFVASSIDKKVSDKLLEETLESIGEETWLN</sequence>
<keyword evidence="2" id="KW-1185">Reference proteome</keyword>
<gene>
    <name evidence="1" type="ORF">AN2V17_35040</name>
</gene>
<organism evidence="1 2">
    <name type="scientific">Vallitalea maricola</name>
    <dbReference type="NCBI Taxonomy" id="3074433"/>
    <lineage>
        <taxon>Bacteria</taxon>
        <taxon>Bacillati</taxon>
        <taxon>Bacillota</taxon>
        <taxon>Clostridia</taxon>
        <taxon>Lachnospirales</taxon>
        <taxon>Vallitaleaceae</taxon>
        <taxon>Vallitalea</taxon>
    </lineage>
</organism>
<proteinExistence type="predicted"/>
<name>A0ACB5UNS1_9FIRM</name>
<reference evidence="1" key="1">
    <citation type="submission" date="2023-09" db="EMBL/GenBank/DDBJ databases">
        <title>Vallitalea sediminicola and Vallitalea maricola sp. nov., anaerobic bacteria isolated from marine sediment.</title>
        <authorList>
            <person name="Hirano S."/>
            <person name="Maeda A."/>
            <person name="Terahara T."/>
            <person name="Mori K."/>
            <person name="Hamada M."/>
            <person name="Matsumoto R."/>
            <person name="Kobayashi T."/>
        </authorList>
    </citation>
    <scope>NUCLEOTIDE SEQUENCE</scope>
    <source>
        <strain evidence="1">AN17-2</strain>
    </source>
</reference>
<evidence type="ECO:0000313" key="1">
    <source>
        <dbReference type="EMBL" id="GMQ64267.1"/>
    </source>
</evidence>
<comment type="caution">
    <text evidence="1">The sequence shown here is derived from an EMBL/GenBank/DDBJ whole genome shotgun (WGS) entry which is preliminary data.</text>
</comment>